<feature type="compositionally biased region" description="Polar residues" evidence="1">
    <location>
        <begin position="339"/>
        <end position="348"/>
    </location>
</feature>
<evidence type="ECO:0000256" key="1">
    <source>
        <dbReference type="SAM" id="MobiDB-lite"/>
    </source>
</evidence>
<dbReference type="Gene3D" id="1.10.530.10">
    <property type="match status" value="1"/>
</dbReference>
<dbReference type="Proteomes" id="UP001595621">
    <property type="component" value="Unassembled WGS sequence"/>
</dbReference>
<keyword evidence="5" id="KW-1185">Reference proteome</keyword>
<dbReference type="InterPro" id="IPR043426">
    <property type="entry name" value="MltB-like"/>
</dbReference>
<dbReference type="RefSeq" id="WP_248937117.1">
    <property type="nucleotide sequence ID" value="NZ_JAKILF010000007.1"/>
</dbReference>
<comment type="caution">
    <text evidence="4">The sequence shown here is derived from an EMBL/GenBank/DDBJ whole genome shotgun (WGS) entry which is preliminary data.</text>
</comment>
<reference evidence="5" key="1">
    <citation type="journal article" date="2019" name="Int. J. Syst. Evol. Microbiol.">
        <title>The Global Catalogue of Microorganisms (GCM) 10K type strain sequencing project: providing services to taxonomists for standard genome sequencing and annotation.</title>
        <authorList>
            <consortium name="The Broad Institute Genomics Platform"/>
            <consortium name="The Broad Institute Genome Sequencing Center for Infectious Disease"/>
            <person name="Wu L."/>
            <person name="Ma J."/>
        </authorList>
    </citation>
    <scope>NUCLEOTIDE SEQUENCE [LARGE SCALE GENOMIC DNA]</scope>
    <source>
        <strain evidence="5">KCTC 52277</strain>
    </source>
</reference>
<evidence type="ECO:0000259" key="3">
    <source>
        <dbReference type="Pfam" id="PF13406"/>
    </source>
</evidence>
<organism evidence="4 5">
    <name type="scientific">Shewanella submarina</name>
    <dbReference type="NCBI Taxonomy" id="2016376"/>
    <lineage>
        <taxon>Bacteria</taxon>
        <taxon>Pseudomonadati</taxon>
        <taxon>Pseudomonadota</taxon>
        <taxon>Gammaproteobacteria</taxon>
        <taxon>Alteromonadales</taxon>
        <taxon>Shewanellaceae</taxon>
        <taxon>Shewanella</taxon>
    </lineage>
</organism>
<gene>
    <name evidence="4" type="ORF">ACFOE0_14315</name>
</gene>
<keyword evidence="2" id="KW-0732">Signal</keyword>
<sequence>MMKREFFTVLGCIGLASIGGVAAQPTLTSSAAAGIGAGGDNFRQYLAQLQQQTRPLGFDETWLDSQFSRIKRFKTVSPAPVVKDEAPATLETFLPNRFSQTQINQAVQLLDDHGELLAQLENEYGIQPRFLIALWGVVSDFQLTSSAYPLLSVTSSLAYEQQGDSEEVVAALRLLAAHNLDSEELLGERDGKLAKSGFTPSMLLEYGRDGDKDGKVDHRNSVADVLASYANFLSKQGWNSDQIWGRQVKVPQDYTGPSGIAHQAGFVDWQSAGVRRFNGQDLPNRADMQPSLVQPDGATGRSYLVYDNYRALLAWDQDHYFALSVSYLSERIRPGKQLPSENGSQTPDTAGFDVE</sequence>
<name>A0ABV7GGL0_9GAMM</name>
<feature type="signal peptide" evidence="2">
    <location>
        <begin position="1"/>
        <end position="23"/>
    </location>
</feature>
<evidence type="ECO:0000313" key="4">
    <source>
        <dbReference type="EMBL" id="MFC3139355.1"/>
    </source>
</evidence>
<proteinExistence type="predicted"/>
<dbReference type="PANTHER" id="PTHR30163:SF8">
    <property type="entry name" value="LYTIC MUREIN TRANSGLYCOSYLASE"/>
    <property type="match status" value="1"/>
</dbReference>
<protein>
    <submittedName>
        <fullName evidence="4">Lytic transglycosylase domain-containing protein</fullName>
    </submittedName>
</protein>
<evidence type="ECO:0000313" key="5">
    <source>
        <dbReference type="Proteomes" id="UP001595621"/>
    </source>
</evidence>
<dbReference type="InterPro" id="IPR023346">
    <property type="entry name" value="Lysozyme-like_dom_sf"/>
</dbReference>
<dbReference type="Gene3D" id="1.10.8.350">
    <property type="entry name" value="Bacterial muramidase"/>
    <property type="match status" value="1"/>
</dbReference>
<dbReference type="InterPro" id="IPR031304">
    <property type="entry name" value="SLT_2"/>
</dbReference>
<dbReference type="SUPFAM" id="SSF53955">
    <property type="entry name" value="Lysozyme-like"/>
    <property type="match status" value="1"/>
</dbReference>
<feature type="domain" description="Transglycosylase SLT" evidence="3">
    <location>
        <begin position="42"/>
        <end position="330"/>
    </location>
</feature>
<evidence type="ECO:0000256" key="2">
    <source>
        <dbReference type="SAM" id="SignalP"/>
    </source>
</evidence>
<feature type="chain" id="PRO_5047145370" evidence="2">
    <location>
        <begin position="24"/>
        <end position="355"/>
    </location>
</feature>
<dbReference type="EMBL" id="JBHRTD010000017">
    <property type="protein sequence ID" value="MFC3139355.1"/>
    <property type="molecule type" value="Genomic_DNA"/>
</dbReference>
<dbReference type="Pfam" id="PF13406">
    <property type="entry name" value="SLT_2"/>
    <property type="match status" value="1"/>
</dbReference>
<accession>A0ABV7GGL0</accession>
<dbReference type="PANTHER" id="PTHR30163">
    <property type="entry name" value="MEMBRANE-BOUND LYTIC MUREIN TRANSGLYCOSYLASE B"/>
    <property type="match status" value="1"/>
</dbReference>
<feature type="region of interest" description="Disordered" evidence="1">
    <location>
        <begin position="334"/>
        <end position="355"/>
    </location>
</feature>